<evidence type="ECO:0000256" key="9">
    <source>
        <dbReference type="ARBA" id="ARBA00022516"/>
    </source>
</evidence>
<comment type="caution">
    <text evidence="25">The sequence shown here is derived from an EMBL/GenBank/DDBJ whole genome shotgun (WGS) entry which is preliminary data.</text>
</comment>
<evidence type="ECO:0000256" key="3">
    <source>
        <dbReference type="ARBA" id="ARBA00005119"/>
    </source>
</evidence>
<dbReference type="GO" id="GO:0004605">
    <property type="term" value="F:phosphatidate cytidylyltransferase activity"/>
    <property type="evidence" value="ECO:0007669"/>
    <property type="project" value="UniProtKB-EC"/>
</dbReference>
<evidence type="ECO:0000313" key="25">
    <source>
        <dbReference type="EMBL" id="GLI54413.1"/>
    </source>
</evidence>
<evidence type="ECO:0000256" key="21">
    <source>
        <dbReference type="ARBA" id="ARBA00032396"/>
    </source>
</evidence>
<keyword evidence="8" id="KW-1003">Cell membrane</keyword>
<evidence type="ECO:0000256" key="6">
    <source>
        <dbReference type="ARBA" id="ARBA00012487"/>
    </source>
</evidence>
<reference evidence="25" key="1">
    <citation type="submission" date="2022-12" db="EMBL/GenBank/DDBJ databases">
        <title>Reference genome sequencing for broad-spectrum identification of bacterial and archaeal isolates by mass spectrometry.</title>
        <authorList>
            <person name="Sekiguchi Y."/>
            <person name="Tourlousse D.M."/>
        </authorList>
    </citation>
    <scope>NUCLEOTIDE SEQUENCE</scope>
    <source>
        <strain evidence="25">TSL-P1</strain>
    </source>
</reference>
<comment type="pathway">
    <text evidence="4">Lipid metabolism.</text>
</comment>
<evidence type="ECO:0000256" key="19">
    <source>
        <dbReference type="ARBA" id="ARBA00031825"/>
    </source>
</evidence>
<keyword evidence="14" id="KW-0443">Lipid metabolism</keyword>
<evidence type="ECO:0000256" key="1">
    <source>
        <dbReference type="ARBA" id="ARBA00001698"/>
    </source>
</evidence>
<comment type="catalytic activity">
    <reaction evidence="1">
        <text>a 1,2-diacyl-sn-glycero-3-phosphate + CTP + H(+) = a CDP-1,2-diacyl-sn-glycerol + diphosphate</text>
        <dbReference type="Rhea" id="RHEA:16229"/>
        <dbReference type="ChEBI" id="CHEBI:15378"/>
        <dbReference type="ChEBI" id="CHEBI:33019"/>
        <dbReference type="ChEBI" id="CHEBI:37563"/>
        <dbReference type="ChEBI" id="CHEBI:58332"/>
        <dbReference type="ChEBI" id="CHEBI:58608"/>
        <dbReference type="EC" id="2.7.7.41"/>
    </reaction>
</comment>
<evidence type="ECO:0000256" key="5">
    <source>
        <dbReference type="ARBA" id="ARBA00010185"/>
    </source>
</evidence>
<evidence type="ECO:0000256" key="14">
    <source>
        <dbReference type="ARBA" id="ARBA00023098"/>
    </source>
</evidence>
<keyword evidence="26" id="KW-1185">Reference proteome</keyword>
<dbReference type="EMBL" id="BSDX01000001">
    <property type="protein sequence ID" value="GLI54413.1"/>
    <property type="molecule type" value="Genomic_DNA"/>
</dbReference>
<organism evidence="25 26">
    <name type="scientific">Thermodesulfovibrio yellowstonii</name>
    <dbReference type="NCBI Taxonomy" id="28262"/>
    <lineage>
        <taxon>Bacteria</taxon>
        <taxon>Pseudomonadati</taxon>
        <taxon>Nitrospirota</taxon>
        <taxon>Thermodesulfovibrionia</taxon>
        <taxon>Thermodesulfovibrionales</taxon>
        <taxon>Thermodesulfovibrionaceae</taxon>
        <taxon>Thermodesulfovibrio</taxon>
    </lineage>
</organism>
<evidence type="ECO:0000256" key="8">
    <source>
        <dbReference type="ARBA" id="ARBA00022475"/>
    </source>
</evidence>
<comment type="similarity">
    <text evidence="5">Belongs to the CDS family.</text>
</comment>
<dbReference type="GO" id="GO:0005886">
    <property type="term" value="C:plasma membrane"/>
    <property type="evidence" value="ECO:0007669"/>
    <property type="project" value="UniProtKB-SubCell"/>
</dbReference>
<keyword evidence="16" id="KW-0594">Phospholipid biosynthesis</keyword>
<feature type="transmembrane region" description="Helical" evidence="24">
    <location>
        <begin position="108"/>
        <end position="127"/>
    </location>
</feature>
<keyword evidence="10" id="KW-0808">Transferase</keyword>
<keyword evidence="15 24" id="KW-0472">Membrane</keyword>
<evidence type="ECO:0000256" key="12">
    <source>
        <dbReference type="ARBA" id="ARBA00022695"/>
    </source>
</evidence>
<evidence type="ECO:0000313" key="26">
    <source>
        <dbReference type="Proteomes" id="UP001144297"/>
    </source>
</evidence>
<dbReference type="AlphaFoldDB" id="A0A9W6GFN9"/>
<evidence type="ECO:0000256" key="20">
    <source>
        <dbReference type="ARBA" id="ARBA00032253"/>
    </source>
</evidence>
<evidence type="ECO:0000256" key="22">
    <source>
        <dbReference type="ARBA" id="ARBA00032743"/>
    </source>
</evidence>
<comment type="subcellular location">
    <subcellularLocation>
        <location evidence="2">Cell membrane</location>
        <topology evidence="2">Multi-pass membrane protein</topology>
    </subcellularLocation>
</comment>
<proteinExistence type="inferred from homology"/>
<keyword evidence="12 25" id="KW-0548">Nucleotidyltransferase</keyword>
<keyword evidence="11 24" id="KW-0812">Transmembrane</keyword>
<feature type="transmembrane region" description="Helical" evidence="24">
    <location>
        <begin position="55"/>
        <end position="72"/>
    </location>
</feature>
<evidence type="ECO:0000256" key="2">
    <source>
        <dbReference type="ARBA" id="ARBA00004651"/>
    </source>
</evidence>
<evidence type="ECO:0000256" key="18">
    <source>
        <dbReference type="ARBA" id="ARBA00029893"/>
    </source>
</evidence>
<feature type="transmembrane region" description="Helical" evidence="24">
    <location>
        <begin position="198"/>
        <end position="218"/>
    </location>
</feature>
<feature type="transmembrane region" description="Helical" evidence="24">
    <location>
        <begin position="173"/>
        <end position="192"/>
    </location>
</feature>
<protein>
    <recommendedName>
        <fullName evidence="7">Phosphatidate cytidylyltransferase</fullName>
        <ecNumber evidence="6">2.7.7.41</ecNumber>
    </recommendedName>
    <alternativeName>
        <fullName evidence="20">CDP-DAG synthase</fullName>
    </alternativeName>
    <alternativeName>
        <fullName evidence="22">CDP-DG synthase</fullName>
    </alternativeName>
    <alternativeName>
        <fullName evidence="18">CDP-diacylglycerol synthase</fullName>
    </alternativeName>
    <alternativeName>
        <fullName evidence="21">CDP-diglyceride pyrophosphorylase</fullName>
    </alternativeName>
    <alternativeName>
        <fullName evidence="23">CDP-diglyceride synthase</fullName>
    </alternativeName>
    <alternativeName>
        <fullName evidence="19">CTP:phosphatidate cytidylyltransferase</fullName>
    </alternativeName>
</protein>
<name>A0A9W6GFN9_9BACT</name>
<keyword evidence="9" id="KW-0444">Lipid biosynthesis</keyword>
<evidence type="ECO:0000256" key="13">
    <source>
        <dbReference type="ARBA" id="ARBA00022989"/>
    </source>
</evidence>
<accession>A0A9W6GFN9</accession>
<keyword evidence="17" id="KW-1208">Phospholipid metabolism</keyword>
<feature type="transmembrane region" description="Helical" evidence="24">
    <location>
        <begin position="239"/>
        <end position="259"/>
    </location>
</feature>
<dbReference type="PANTHER" id="PTHR46382">
    <property type="entry name" value="PHOSPHATIDATE CYTIDYLYLTRANSFERASE"/>
    <property type="match status" value="1"/>
</dbReference>
<dbReference type="PANTHER" id="PTHR46382:SF1">
    <property type="entry name" value="PHOSPHATIDATE CYTIDYLYLTRANSFERASE"/>
    <property type="match status" value="1"/>
</dbReference>
<evidence type="ECO:0000256" key="11">
    <source>
        <dbReference type="ARBA" id="ARBA00022692"/>
    </source>
</evidence>
<feature type="transmembrane region" description="Helical" evidence="24">
    <location>
        <begin position="31"/>
        <end position="48"/>
    </location>
</feature>
<comment type="pathway">
    <text evidence="3">Phospholipid metabolism; CDP-diacylglycerol biosynthesis; CDP-diacylglycerol from sn-glycerol 3-phosphate: step 3/3.</text>
</comment>
<dbReference type="EC" id="2.7.7.41" evidence="6"/>
<evidence type="ECO:0000256" key="7">
    <source>
        <dbReference type="ARBA" id="ARBA00019373"/>
    </source>
</evidence>
<evidence type="ECO:0000256" key="4">
    <source>
        <dbReference type="ARBA" id="ARBA00005189"/>
    </source>
</evidence>
<keyword evidence="13 24" id="KW-1133">Transmembrane helix</keyword>
<dbReference type="GO" id="GO:0016024">
    <property type="term" value="P:CDP-diacylglycerol biosynthetic process"/>
    <property type="evidence" value="ECO:0007669"/>
    <property type="project" value="TreeGrafter"/>
</dbReference>
<evidence type="ECO:0000256" key="10">
    <source>
        <dbReference type="ARBA" id="ARBA00022679"/>
    </source>
</evidence>
<evidence type="ECO:0000256" key="15">
    <source>
        <dbReference type="ARBA" id="ARBA00023136"/>
    </source>
</evidence>
<dbReference type="Proteomes" id="UP001144297">
    <property type="component" value="Unassembled WGS sequence"/>
</dbReference>
<feature type="transmembrane region" description="Helical" evidence="24">
    <location>
        <begin position="133"/>
        <end position="153"/>
    </location>
</feature>
<evidence type="ECO:0000256" key="16">
    <source>
        <dbReference type="ARBA" id="ARBA00023209"/>
    </source>
</evidence>
<evidence type="ECO:0000256" key="17">
    <source>
        <dbReference type="ARBA" id="ARBA00023264"/>
    </source>
</evidence>
<dbReference type="Pfam" id="PF01148">
    <property type="entry name" value="CTP_transf_1"/>
    <property type="match status" value="1"/>
</dbReference>
<evidence type="ECO:0000256" key="23">
    <source>
        <dbReference type="ARBA" id="ARBA00033406"/>
    </source>
</evidence>
<sequence length="262" mass="29451">MSLQGHKKRILVAVVALPILVLFIIKLPSYCFLGLLAVVNIIGMWEFLKMYRTSSFWIALGVIISLIIFLLNCFNFQYALHYYALTFIVITVIRLLSKKDPHSALQEISPLIIGLLYIPTLISFQWFLREHGWQWIIYLYGVVWAADSFAYYIGKGLGNRKLYPEVSPKKTWAGAYGSLLGGSLASIILGYILINKTFLSLAVAGLLIGFISIFGDLVESMFKRDAGVKDSSFIFPEHGGILDKIDAILFAGAILYFGMRFI</sequence>
<evidence type="ECO:0000256" key="24">
    <source>
        <dbReference type="SAM" id="Phobius"/>
    </source>
</evidence>
<feature type="transmembrane region" description="Helical" evidence="24">
    <location>
        <begin position="78"/>
        <end position="96"/>
    </location>
</feature>
<gene>
    <name evidence="25" type="primary">cdsA</name>
    <name evidence="25" type="ORF">TISLANDTSLP1_21060</name>
</gene>